<organism evidence="4 5">
    <name type="scientific">Enterobacillus tribolii</name>
    <dbReference type="NCBI Taxonomy" id="1487935"/>
    <lineage>
        <taxon>Bacteria</taxon>
        <taxon>Pseudomonadati</taxon>
        <taxon>Pseudomonadota</taxon>
        <taxon>Gammaproteobacteria</taxon>
        <taxon>Enterobacterales</taxon>
        <taxon>Hafniaceae</taxon>
        <taxon>Enterobacillus</taxon>
    </lineage>
</organism>
<comment type="subcellular location">
    <subcellularLocation>
        <location evidence="2">Cytoplasm</location>
    </subcellularLocation>
</comment>
<dbReference type="GO" id="GO:0005737">
    <property type="term" value="C:cytoplasm"/>
    <property type="evidence" value="ECO:0007669"/>
    <property type="project" value="UniProtKB-SubCell"/>
</dbReference>
<gene>
    <name evidence="4" type="ORF">C8D90_101102</name>
</gene>
<dbReference type="Pfam" id="PF00582">
    <property type="entry name" value="Usp"/>
    <property type="match status" value="1"/>
</dbReference>
<proteinExistence type="inferred from homology"/>
<dbReference type="CDD" id="cd00293">
    <property type="entry name" value="USP-like"/>
    <property type="match status" value="1"/>
</dbReference>
<name>A0A370R2K4_9GAMM</name>
<dbReference type="EMBL" id="QRAP01000001">
    <property type="protein sequence ID" value="RDK96672.1"/>
    <property type="molecule type" value="Genomic_DNA"/>
</dbReference>
<dbReference type="RefSeq" id="WP_115456470.1">
    <property type="nucleotide sequence ID" value="NZ_QRAP01000001.1"/>
</dbReference>
<sequence length="146" mass="16136">MENGYKVILVPVDTEEPQLTETALKQAEYLAKLTGAAIRVVSVKTAVPPFFMGERPQQIFQMKDEVTHQVEAQLAELTAALDVPAEKTSYVVLWGTIYDEILKEAETCRADLIVVGSRRPSMSTYLLGSNASRVVRHATTSVLVVR</sequence>
<dbReference type="InterPro" id="IPR006015">
    <property type="entry name" value="Universal_stress_UspA"/>
</dbReference>
<evidence type="ECO:0000256" key="1">
    <source>
        <dbReference type="ARBA" id="ARBA00008791"/>
    </source>
</evidence>
<dbReference type="InterPro" id="IPR006016">
    <property type="entry name" value="UspA"/>
</dbReference>
<dbReference type="PANTHER" id="PTHR46268:SF6">
    <property type="entry name" value="UNIVERSAL STRESS PROTEIN UP12"/>
    <property type="match status" value="1"/>
</dbReference>
<dbReference type="Gene3D" id="3.40.50.620">
    <property type="entry name" value="HUPs"/>
    <property type="match status" value="1"/>
</dbReference>
<dbReference type="PANTHER" id="PTHR46268">
    <property type="entry name" value="STRESS RESPONSE PROTEIN NHAX"/>
    <property type="match status" value="1"/>
</dbReference>
<evidence type="ECO:0000259" key="3">
    <source>
        <dbReference type="Pfam" id="PF00582"/>
    </source>
</evidence>
<accession>A0A370R2K4</accession>
<dbReference type="PRINTS" id="PR01438">
    <property type="entry name" value="UNVRSLSTRESS"/>
</dbReference>
<keyword evidence="2" id="KW-0963">Cytoplasm</keyword>
<keyword evidence="5" id="KW-1185">Reference proteome</keyword>
<dbReference type="OrthoDB" id="9792500at2"/>
<comment type="caution">
    <text evidence="4">The sequence shown here is derived from an EMBL/GenBank/DDBJ whole genome shotgun (WGS) entry which is preliminary data.</text>
</comment>
<dbReference type="SUPFAM" id="SSF52402">
    <property type="entry name" value="Adenine nucleotide alpha hydrolases-like"/>
    <property type="match status" value="1"/>
</dbReference>
<protein>
    <recommendedName>
        <fullName evidence="2">Universal stress protein</fullName>
    </recommendedName>
</protein>
<comment type="similarity">
    <text evidence="1 2">Belongs to the universal stress protein A family.</text>
</comment>
<evidence type="ECO:0000313" key="4">
    <source>
        <dbReference type="EMBL" id="RDK96672.1"/>
    </source>
</evidence>
<reference evidence="4 5" key="1">
    <citation type="submission" date="2018-07" db="EMBL/GenBank/DDBJ databases">
        <title>Genomic Encyclopedia of Type Strains, Phase IV (KMG-IV): sequencing the most valuable type-strain genomes for metagenomic binning, comparative biology and taxonomic classification.</title>
        <authorList>
            <person name="Goeker M."/>
        </authorList>
    </citation>
    <scope>NUCLEOTIDE SEQUENCE [LARGE SCALE GENOMIC DNA]</scope>
    <source>
        <strain evidence="4 5">DSM 103736</strain>
    </source>
</reference>
<feature type="domain" description="UspA" evidence="3">
    <location>
        <begin position="5"/>
        <end position="146"/>
    </location>
</feature>
<dbReference type="PIRSF" id="PIRSF006276">
    <property type="entry name" value="UspA"/>
    <property type="match status" value="1"/>
</dbReference>
<dbReference type="InterPro" id="IPR014729">
    <property type="entry name" value="Rossmann-like_a/b/a_fold"/>
</dbReference>
<dbReference type="AlphaFoldDB" id="A0A370R2K4"/>
<evidence type="ECO:0000256" key="2">
    <source>
        <dbReference type="PIRNR" id="PIRNR006276"/>
    </source>
</evidence>
<dbReference type="Proteomes" id="UP000254848">
    <property type="component" value="Unassembled WGS sequence"/>
</dbReference>
<evidence type="ECO:0000313" key="5">
    <source>
        <dbReference type="Proteomes" id="UP000254848"/>
    </source>
</evidence>